<name>A0AAD4QFI7_9AGAM</name>
<evidence type="ECO:0000256" key="1">
    <source>
        <dbReference type="ARBA" id="ARBA00005434"/>
    </source>
</evidence>
<evidence type="ECO:0000256" key="3">
    <source>
        <dbReference type="ARBA" id="ARBA00022574"/>
    </source>
</evidence>
<feature type="compositionally biased region" description="Basic and acidic residues" evidence="9">
    <location>
        <begin position="95"/>
        <end position="119"/>
    </location>
</feature>
<proteinExistence type="inferred from homology"/>
<dbReference type="InterPro" id="IPR001680">
    <property type="entry name" value="WD40_rpt"/>
</dbReference>
<dbReference type="Gene3D" id="2.130.10.10">
    <property type="entry name" value="YVTN repeat-like/Quinoprotein amine dehydrogenase"/>
    <property type="match status" value="1"/>
</dbReference>
<dbReference type="GO" id="GO:0005634">
    <property type="term" value="C:nucleus"/>
    <property type="evidence" value="ECO:0007669"/>
    <property type="project" value="TreeGrafter"/>
</dbReference>
<feature type="compositionally biased region" description="Acidic residues" evidence="9">
    <location>
        <begin position="129"/>
        <end position="139"/>
    </location>
</feature>
<evidence type="ECO:0000313" key="10">
    <source>
        <dbReference type="EMBL" id="KAH9001134.1"/>
    </source>
</evidence>
<evidence type="ECO:0000256" key="7">
    <source>
        <dbReference type="PROSITE-ProRule" id="PRU00221"/>
    </source>
</evidence>
<evidence type="ECO:0000256" key="2">
    <source>
        <dbReference type="ARBA" id="ARBA00021132"/>
    </source>
</evidence>
<sequence length="560" mass="63318">MPKTTYELEREANIARNRALIEQLQLKSASASITEKAKVPAKPKQQQKPKIKPVQPIKKEKRAVQEAPRRASARLRGSTSAVDPDETPAQKRKREREDEDRRRKEEEERLAAEERAREAKRPRHHELDLETLAEQEESEPLSGLSSTFQSLLLARHPRRRGERDAFVFESRKKEDAEVAALRARVQNLKIVARAKVTQDRVYSAAYHPEPTKDLIFFGDKHGQLGLWDARAPAEEVGEEDDVDLDQKEAGKYWRLQVHWPATAQSSISCIKFDPIDAHSVYTSAYDSSVRSLSFTSGISREVFAMEKVLLTSMDLPPASHEMWLSDAEGWITHLDLREHKSKFRTYQVSDQKVGCVSVNPTNPTFILTASNNRSLKVWDVRKLQKIPAHDGVFELDRGGVDEFKASKGGAATLRAEWKHDKSVTSAYWDPRGRSIVSTSYDDALRIWDLRPSLMATDVPFPNFKPVTRIRHNCQTGKWLTMLKAQWSPNPDVYPHFTIGDLDHSLDIFGCKGEFLAKLSDKDKVSATQAVTCSHPSVVERVASGNGSGRCVLWAPADLVE</sequence>
<evidence type="ECO:0000313" key="11">
    <source>
        <dbReference type="Proteomes" id="UP001201163"/>
    </source>
</evidence>
<reference evidence="10" key="1">
    <citation type="submission" date="2022-01" db="EMBL/GenBank/DDBJ databases">
        <title>Comparative genomics reveals a dynamic genome evolution in the ectomycorrhizal milk-cap (Lactarius) mushrooms.</title>
        <authorList>
            <consortium name="DOE Joint Genome Institute"/>
            <person name="Lebreton A."/>
            <person name="Tang N."/>
            <person name="Kuo A."/>
            <person name="LaButti K."/>
            <person name="Drula E."/>
            <person name="Barry K."/>
            <person name="Clum A."/>
            <person name="Lipzen A."/>
            <person name="Mousain D."/>
            <person name="Ng V."/>
            <person name="Wang R."/>
            <person name="Wang X."/>
            <person name="Dai Y."/>
            <person name="Henrissat B."/>
            <person name="Grigoriev I.V."/>
            <person name="Guerin-Laguette A."/>
            <person name="Yu F."/>
            <person name="Martin F.M."/>
        </authorList>
    </citation>
    <scope>NUCLEOTIDE SEQUENCE</scope>
    <source>
        <strain evidence="10">QP</strain>
    </source>
</reference>
<keyword evidence="11" id="KW-1185">Reference proteome</keyword>
<dbReference type="InterPro" id="IPR019775">
    <property type="entry name" value="WD40_repeat_CS"/>
</dbReference>
<dbReference type="PROSITE" id="PS50082">
    <property type="entry name" value="WD_REPEATS_2"/>
    <property type="match status" value="2"/>
</dbReference>
<feature type="repeat" description="WD" evidence="7">
    <location>
        <begin position="416"/>
        <end position="450"/>
    </location>
</feature>
<organism evidence="10 11">
    <name type="scientific">Lactarius akahatsu</name>
    <dbReference type="NCBI Taxonomy" id="416441"/>
    <lineage>
        <taxon>Eukaryota</taxon>
        <taxon>Fungi</taxon>
        <taxon>Dikarya</taxon>
        <taxon>Basidiomycota</taxon>
        <taxon>Agaricomycotina</taxon>
        <taxon>Agaricomycetes</taxon>
        <taxon>Russulales</taxon>
        <taxon>Russulaceae</taxon>
        <taxon>Lactarius</taxon>
    </lineage>
</organism>
<dbReference type="EMBL" id="JAKELL010000001">
    <property type="protein sequence ID" value="KAH9001134.1"/>
    <property type="molecule type" value="Genomic_DNA"/>
</dbReference>
<evidence type="ECO:0000256" key="8">
    <source>
        <dbReference type="RuleBase" id="RU365004"/>
    </source>
</evidence>
<feature type="compositionally biased region" description="Basic residues" evidence="9">
    <location>
        <begin position="39"/>
        <end position="51"/>
    </location>
</feature>
<gene>
    <name evidence="10" type="ORF">EDB92DRAFT_2078817</name>
</gene>
<evidence type="ECO:0000256" key="9">
    <source>
        <dbReference type="SAM" id="MobiDB-lite"/>
    </source>
</evidence>
<dbReference type="PANTHER" id="PTHR14773">
    <property type="entry name" value="WD REPEAT-CONTAINING PROTEIN 76"/>
    <property type="match status" value="1"/>
</dbReference>
<dbReference type="InterPro" id="IPR015943">
    <property type="entry name" value="WD40/YVTN_repeat-like_dom_sf"/>
</dbReference>
<dbReference type="SMART" id="SM00320">
    <property type="entry name" value="WD40"/>
    <property type="match status" value="4"/>
</dbReference>
<keyword evidence="5 8" id="KW-0227">DNA damage</keyword>
<keyword evidence="4" id="KW-0677">Repeat</keyword>
<dbReference type="GO" id="GO:0003677">
    <property type="term" value="F:DNA binding"/>
    <property type="evidence" value="ECO:0007669"/>
    <property type="project" value="UniProtKB-UniRule"/>
</dbReference>
<comment type="similarity">
    <text evidence="1 8">Belongs to the WD repeat DDB2/WDR76 family.</text>
</comment>
<feature type="region of interest" description="Disordered" evidence="9">
    <location>
        <begin position="28"/>
        <end position="145"/>
    </location>
</feature>
<dbReference type="SUPFAM" id="SSF50978">
    <property type="entry name" value="WD40 repeat-like"/>
    <property type="match status" value="1"/>
</dbReference>
<keyword evidence="6 8" id="KW-0238">DNA-binding</keyword>
<dbReference type="Proteomes" id="UP001201163">
    <property type="component" value="Unassembled WGS sequence"/>
</dbReference>
<dbReference type="GO" id="GO:0006974">
    <property type="term" value="P:DNA damage response"/>
    <property type="evidence" value="ECO:0007669"/>
    <property type="project" value="UniProtKB-KW"/>
</dbReference>
<dbReference type="Pfam" id="PF00400">
    <property type="entry name" value="WD40"/>
    <property type="match status" value="2"/>
</dbReference>
<dbReference type="PROSITE" id="PS00678">
    <property type="entry name" value="WD_REPEATS_1"/>
    <property type="match status" value="2"/>
</dbReference>
<feature type="repeat" description="WD" evidence="7">
    <location>
        <begin position="346"/>
        <end position="388"/>
    </location>
</feature>
<comment type="function">
    <text evidence="8">DNA-binding protein that binds to both single- and double-stranded DNA. Binds preferentially to UV-damaged DNA. May be involved in DNA-metabolic processes.</text>
</comment>
<evidence type="ECO:0000256" key="4">
    <source>
        <dbReference type="ARBA" id="ARBA00022737"/>
    </source>
</evidence>
<dbReference type="PANTHER" id="PTHR14773:SF0">
    <property type="entry name" value="WD REPEAT-CONTAINING PROTEIN 76"/>
    <property type="match status" value="1"/>
</dbReference>
<dbReference type="InterPro" id="IPR050853">
    <property type="entry name" value="WD_repeat_DNA-damage-binding"/>
</dbReference>
<comment type="caution">
    <text evidence="10">The sequence shown here is derived from an EMBL/GenBank/DDBJ whole genome shotgun (WGS) entry which is preliminary data.</text>
</comment>
<evidence type="ECO:0000256" key="6">
    <source>
        <dbReference type="ARBA" id="ARBA00023125"/>
    </source>
</evidence>
<dbReference type="GO" id="GO:2000001">
    <property type="term" value="P:regulation of DNA damage checkpoint"/>
    <property type="evidence" value="ECO:0007669"/>
    <property type="project" value="TreeGrafter"/>
</dbReference>
<evidence type="ECO:0000256" key="5">
    <source>
        <dbReference type="ARBA" id="ARBA00022763"/>
    </source>
</evidence>
<dbReference type="PROSITE" id="PS50294">
    <property type="entry name" value="WD_REPEATS_REGION"/>
    <property type="match status" value="1"/>
</dbReference>
<dbReference type="AlphaFoldDB" id="A0AAD4QFI7"/>
<keyword evidence="3 7" id="KW-0853">WD repeat</keyword>
<protein>
    <recommendedName>
        <fullName evidence="2 8">DNA damage-binding protein CMR1</fullName>
    </recommendedName>
</protein>
<accession>A0AAD4QFI7</accession>
<dbReference type="InterPro" id="IPR036322">
    <property type="entry name" value="WD40_repeat_dom_sf"/>
</dbReference>